<keyword evidence="9" id="KW-1185">Reference proteome</keyword>
<organism evidence="8 9">
    <name type="scientific">Aedes albopictus</name>
    <name type="common">Asian tiger mosquito</name>
    <name type="synonym">Stegomyia albopicta</name>
    <dbReference type="NCBI Taxonomy" id="7160"/>
    <lineage>
        <taxon>Eukaryota</taxon>
        <taxon>Metazoa</taxon>
        <taxon>Ecdysozoa</taxon>
        <taxon>Arthropoda</taxon>
        <taxon>Hexapoda</taxon>
        <taxon>Insecta</taxon>
        <taxon>Pterygota</taxon>
        <taxon>Neoptera</taxon>
        <taxon>Endopterygota</taxon>
        <taxon>Diptera</taxon>
        <taxon>Nematocera</taxon>
        <taxon>Culicoidea</taxon>
        <taxon>Culicidae</taxon>
        <taxon>Culicinae</taxon>
        <taxon>Aedini</taxon>
        <taxon>Aedes</taxon>
        <taxon>Stegomyia</taxon>
    </lineage>
</organism>
<evidence type="ECO:0000256" key="1">
    <source>
        <dbReference type="ARBA" id="ARBA00022723"/>
    </source>
</evidence>
<dbReference type="InterPro" id="IPR013087">
    <property type="entry name" value="Znf_C2H2_type"/>
</dbReference>
<evidence type="ECO:0000256" key="5">
    <source>
        <dbReference type="PROSITE-ProRule" id="PRU00042"/>
    </source>
</evidence>
<dbReference type="Pfam" id="PF00096">
    <property type="entry name" value="zf-C2H2"/>
    <property type="match status" value="1"/>
</dbReference>
<evidence type="ECO:0000313" key="9">
    <source>
        <dbReference type="Proteomes" id="UP000069940"/>
    </source>
</evidence>
<dbReference type="Proteomes" id="UP000069940">
    <property type="component" value="Unassembled WGS sequence"/>
</dbReference>
<keyword evidence="2" id="KW-0677">Repeat</keyword>
<feature type="domain" description="C2H2-type" evidence="7">
    <location>
        <begin position="397"/>
        <end position="425"/>
    </location>
</feature>
<dbReference type="EnsemblMetazoa" id="AALFPA23_003388.R3715">
    <property type="protein sequence ID" value="AALFPA23_003388.P3715"/>
    <property type="gene ID" value="AALFPA23_003388"/>
</dbReference>
<keyword evidence="3 5" id="KW-0863">Zinc-finger</keyword>
<keyword evidence="1" id="KW-0479">Metal-binding</keyword>
<dbReference type="PROSITE" id="PS50157">
    <property type="entry name" value="ZINC_FINGER_C2H2_2"/>
    <property type="match status" value="4"/>
</dbReference>
<evidence type="ECO:0000256" key="3">
    <source>
        <dbReference type="ARBA" id="ARBA00022771"/>
    </source>
</evidence>
<name>A0ABM1XVY8_AEDAL</name>
<dbReference type="GeneID" id="109416279"/>
<protein>
    <recommendedName>
        <fullName evidence="7">C2H2-type domain-containing protein</fullName>
    </recommendedName>
</protein>
<dbReference type="SMART" id="SM00355">
    <property type="entry name" value="ZnF_C2H2"/>
    <property type="match status" value="4"/>
</dbReference>
<evidence type="ECO:0000256" key="6">
    <source>
        <dbReference type="SAM" id="MobiDB-lite"/>
    </source>
</evidence>
<evidence type="ECO:0000313" key="8">
    <source>
        <dbReference type="EnsemblMetazoa" id="AALFPA23_003388.P3715"/>
    </source>
</evidence>
<dbReference type="RefSeq" id="XP_019545856.3">
    <property type="nucleotide sequence ID" value="XM_019690311.3"/>
</dbReference>
<dbReference type="SUPFAM" id="SSF57667">
    <property type="entry name" value="beta-beta-alpha zinc fingers"/>
    <property type="match status" value="2"/>
</dbReference>
<keyword evidence="4" id="KW-0862">Zinc</keyword>
<dbReference type="PANTHER" id="PTHR24408:SF58">
    <property type="entry name" value="TRANSCRIPTION FACTOR (TFIIIA), PUTATIVE (AFU_ORTHOLOGUE AFUA_1G05150)-RELATED"/>
    <property type="match status" value="1"/>
</dbReference>
<accession>A0ABM1XVY8</accession>
<dbReference type="Gene3D" id="3.30.160.60">
    <property type="entry name" value="Classic Zinc Finger"/>
    <property type="match status" value="2"/>
</dbReference>
<reference evidence="8" key="2">
    <citation type="submission" date="2025-05" db="UniProtKB">
        <authorList>
            <consortium name="EnsemblMetazoa"/>
        </authorList>
    </citation>
    <scope>IDENTIFICATION</scope>
    <source>
        <strain evidence="8">Foshan</strain>
    </source>
</reference>
<feature type="region of interest" description="Disordered" evidence="6">
    <location>
        <begin position="129"/>
        <end position="155"/>
    </location>
</feature>
<feature type="domain" description="C2H2-type" evidence="7">
    <location>
        <begin position="455"/>
        <end position="482"/>
    </location>
</feature>
<reference evidence="9" key="1">
    <citation type="journal article" date="2015" name="Proc. Natl. Acad. Sci. U.S.A.">
        <title>Genome sequence of the Asian Tiger mosquito, Aedes albopictus, reveals insights into its biology, genetics, and evolution.</title>
        <authorList>
            <person name="Chen X.G."/>
            <person name="Jiang X."/>
            <person name="Gu J."/>
            <person name="Xu M."/>
            <person name="Wu Y."/>
            <person name="Deng Y."/>
            <person name="Zhang C."/>
            <person name="Bonizzoni M."/>
            <person name="Dermauw W."/>
            <person name="Vontas J."/>
            <person name="Armbruster P."/>
            <person name="Huang X."/>
            <person name="Yang Y."/>
            <person name="Zhang H."/>
            <person name="He W."/>
            <person name="Peng H."/>
            <person name="Liu Y."/>
            <person name="Wu K."/>
            <person name="Chen J."/>
            <person name="Lirakis M."/>
            <person name="Topalis P."/>
            <person name="Van Leeuwen T."/>
            <person name="Hall A.B."/>
            <person name="Jiang X."/>
            <person name="Thorpe C."/>
            <person name="Mueller R.L."/>
            <person name="Sun C."/>
            <person name="Waterhouse R.M."/>
            <person name="Yan G."/>
            <person name="Tu Z.J."/>
            <person name="Fang X."/>
            <person name="James A.A."/>
        </authorList>
    </citation>
    <scope>NUCLEOTIDE SEQUENCE [LARGE SCALE GENOMIC DNA]</scope>
    <source>
        <strain evidence="9">Foshan</strain>
    </source>
</reference>
<dbReference type="InterPro" id="IPR036236">
    <property type="entry name" value="Znf_C2H2_sf"/>
</dbReference>
<evidence type="ECO:0000256" key="4">
    <source>
        <dbReference type="ARBA" id="ARBA00022833"/>
    </source>
</evidence>
<proteinExistence type="predicted"/>
<feature type="compositionally biased region" description="Low complexity" evidence="6">
    <location>
        <begin position="136"/>
        <end position="152"/>
    </location>
</feature>
<dbReference type="PANTHER" id="PTHR24408">
    <property type="entry name" value="ZINC FINGER PROTEIN"/>
    <property type="match status" value="1"/>
</dbReference>
<dbReference type="PROSITE" id="PS00028">
    <property type="entry name" value="ZINC_FINGER_C2H2_1"/>
    <property type="match status" value="4"/>
</dbReference>
<feature type="domain" description="C2H2-type" evidence="7">
    <location>
        <begin position="426"/>
        <end position="453"/>
    </location>
</feature>
<sequence length="557" mass="62711">MESSLLDNSLSNLEDVDNLINSLWNENLLSNISEDQLVGVNQWYYDGAPPMGRKQNDKVSIKKDGIAITKANPVLEESPGNLSDAIQKDQFAYSSMSQHPETSTPMWYDYLSDMETVVPVPSFTLGPESQPTVMVSSTQNQSASSAQTQSTSGDLQVYETNGADFRTKPIETDVHRNWSDVMQEDKIEHLHKLQPVQQAHLKPVSSPDLLNEAIITQIPSCKSTSSQRTPLNQLMTTPNVDNLRTQQVQDFPTIAAPSTTSTCDETISPIDAAEPAPGITCAEYFSSAQFAFDDLDELEPSLAYSMPSSSYTQLPSSPFCNQVVTHPAPVAPTVQAIIPSASNVQVPYGYVRPAAGNSNVYPVREVYRIDAPQPTATDKSNSEKIYGNRKIPYGTEIYCNICKLEFGRKSSFRQHVRQKHQEARPFRCNICGKTYLTERALREHRRNHDPRMKPHKCHSCEKSYRHMKDRDRHFETHHGTPSYVCVIEGCSKAFARRDHMMAHVVCHENRLKREVEGPEIRAERRKNQAIGRKQMKEYKRWSLGMDIDSAHIGFTSV</sequence>
<evidence type="ECO:0000256" key="2">
    <source>
        <dbReference type="ARBA" id="ARBA00022737"/>
    </source>
</evidence>
<evidence type="ECO:0000259" key="7">
    <source>
        <dbReference type="PROSITE" id="PS50157"/>
    </source>
</evidence>
<feature type="domain" description="C2H2-type" evidence="7">
    <location>
        <begin position="483"/>
        <end position="512"/>
    </location>
</feature>